<evidence type="ECO:0000256" key="1">
    <source>
        <dbReference type="ARBA" id="ARBA00006040"/>
    </source>
</evidence>
<dbReference type="InterPro" id="IPR017919">
    <property type="entry name" value="TFIIE/TFIIEa_HTH"/>
</dbReference>
<evidence type="ECO:0000256" key="2">
    <source>
        <dbReference type="ARBA" id="ARBA00008947"/>
    </source>
</evidence>
<keyword evidence="4 10" id="KW-0479">Metal-binding</keyword>
<organism evidence="13 14">
    <name type="scientific">Caenorhabditis briggsae</name>
    <dbReference type="NCBI Taxonomy" id="6238"/>
    <lineage>
        <taxon>Eukaryota</taxon>
        <taxon>Metazoa</taxon>
        <taxon>Ecdysozoa</taxon>
        <taxon>Nematoda</taxon>
        <taxon>Chromadorea</taxon>
        <taxon>Rhabditida</taxon>
        <taxon>Rhabditina</taxon>
        <taxon>Rhabditomorpha</taxon>
        <taxon>Rhabditoidea</taxon>
        <taxon>Rhabditidae</taxon>
        <taxon>Peloderinae</taxon>
        <taxon>Caenorhabditis</taxon>
    </lineage>
</organism>
<dbReference type="InterPro" id="IPR024550">
    <property type="entry name" value="TFIIEa/SarR/Rpc3_HTH_dom"/>
</dbReference>
<proteinExistence type="inferred from homology"/>
<dbReference type="WormBase" id="CBG00366">
    <property type="protein sequence ID" value="CBP39793"/>
    <property type="gene ID" value="WBGene00023765"/>
</dbReference>
<keyword evidence="7" id="KW-0805">Transcription regulation</keyword>
<evidence type="ECO:0000256" key="11">
    <source>
        <dbReference type="SAM" id="MobiDB-lite"/>
    </source>
</evidence>
<dbReference type="CTD" id="8574349"/>
<dbReference type="Pfam" id="PF11521">
    <property type="entry name" value="TFIIE-A_C"/>
    <property type="match status" value="1"/>
</dbReference>
<evidence type="ECO:0000313" key="15">
    <source>
        <dbReference type="WormBase" id="CBG00366"/>
    </source>
</evidence>
<evidence type="ECO:0000259" key="12">
    <source>
        <dbReference type="PROSITE" id="PS51344"/>
    </source>
</evidence>
<dbReference type="GO" id="GO:0006367">
    <property type="term" value="P:transcription initiation at RNA polymerase II promoter"/>
    <property type="evidence" value="ECO:0007669"/>
    <property type="project" value="InterPro"/>
</dbReference>
<dbReference type="SUPFAM" id="SSF57783">
    <property type="entry name" value="Zinc beta-ribbon"/>
    <property type="match status" value="1"/>
</dbReference>
<dbReference type="GeneID" id="8574349"/>
<dbReference type="PANTHER" id="PTHR11804:SF83">
    <property type="entry name" value="LD37516P"/>
    <property type="match status" value="1"/>
</dbReference>
<name>A8WMX3_CAEBR</name>
<evidence type="ECO:0000256" key="3">
    <source>
        <dbReference type="ARBA" id="ARBA00022670"/>
    </source>
</evidence>
<dbReference type="PANTHER" id="PTHR11804">
    <property type="entry name" value="PROTEASE M3 THIMET OLIGOPEPTIDASE-RELATED"/>
    <property type="match status" value="1"/>
</dbReference>
<dbReference type="InterPro" id="IPR001567">
    <property type="entry name" value="Pept_M3A_M3B_dom"/>
</dbReference>
<keyword evidence="14" id="KW-1185">Reference proteome</keyword>
<dbReference type="FunCoup" id="A8WMX3">
    <property type="interactions" value="2904"/>
</dbReference>
<feature type="region of interest" description="Disordered" evidence="11">
    <location>
        <begin position="1081"/>
        <end position="1105"/>
    </location>
</feature>
<dbReference type="PROSITE" id="PS51344">
    <property type="entry name" value="HTH_TFE_IIE"/>
    <property type="match status" value="1"/>
</dbReference>
<evidence type="ECO:0000256" key="5">
    <source>
        <dbReference type="ARBA" id="ARBA00022801"/>
    </source>
</evidence>
<dbReference type="SMART" id="SM00531">
    <property type="entry name" value="TFIIE"/>
    <property type="match status" value="1"/>
</dbReference>
<dbReference type="OMA" id="SNIMATN"/>
<dbReference type="InParanoid" id="A8WMX3"/>
<dbReference type="InterPro" id="IPR002853">
    <property type="entry name" value="TFIIE_asu"/>
</dbReference>
<comment type="similarity">
    <text evidence="1 10">Belongs to the peptidase M3 family.</text>
</comment>
<evidence type="ECO:0000256" key="9">
    <source>
        <dbReference type="ARBA" id="ARBA00023163"/>
    </source>
</evidence>
<dbReference type="EMBL" id="HE600968">
    <property type="protein sequence ID" value="CAP21828.2"/>
    <property type="molecule type" value="Genomic_DNA"/>
</dbReference>
<comment type="similarity">
    <text evidence="2">Belongs to the TFIIE alpha subunit family.</text>
</comment>
<dbReference type="InterPro" id="IPR024077">
    <property type="entry name" value="Neurolysin/TOP_dom2"/>
</dbReference>
<sequence>MLRSTSRIPIGKLLSRRIHHQTNGLIVSSKDVIPSKNVLPRQQKRQILFKMGNETPARVVGYYVVFPVIPEETVENNCFMCNIAKSEDWPKLATAEPREMYEGTVRMLMDYGATVMEHMEHLATLPAEDRKFENVVDPLLTEEYDVNFAFQTLVLKMLTDWPDCNRKLFDADLHHIKIMCARDQMEKLTNKDFQDAIKQLYESKENGLSEWQSRLLEWYLLEIKASGLDKHDDKTRKVLGSWSKFIDEYRSKYITGVMSTNDQQTFVVNDKKIIKDAPPHILQKLAVDEQSWESGPWRGRMTPHTIYPFMQYCGDRQLRATAWEKWTSKAGFDHDFYNNSINIEELRHNNEGLAKTLGYASVAEHRLANKMAASPDTVRGFINALTRRIRPVVIDRMESWSAWASRCELITGELQAYDMPYVCRKEAEHHYDVNPLDLMNHFPFWPTFQNIVGVVGHIFNLEFKDITDKGYEKAHADARIYSVGDKFSGQHYGRLYIDPYDRQNKRGGWNVMLARPESKERGLDKIVYFIGSAVAPTANGPSLLHHQQLQQLLFHFGRSVQLLLSQSPYRDIAIPWSPFYASDWDAADMFPTFLQMFVTKPNLLATISSPHIITNQPLTEEHANSVALTISRASLWETYRTLFWSDFDLSIYEMEDRKQKFWLDMYKQMYEEYFPFKRNKNDYQPCSFTPIFALQPHMSMYYRKLWAEMLALDIHETFDEEDNEVQTGERLKTTVLNRGSGDVAKELFKRFQGRNPSVGAICDHYAPPLTLQEGMKSMSSGPAAAGSSSVNTETQVVDEIPEALNTILLMVVKNFFSNEHFLIVYHIMRAQCIREENLKARLQFDQKQLRQLIQQLKHEKLVKERIFTQKNENNRTVSILFYYINYRAVLNVVKYKIDHMRQKLESREQMDTNRAHYKCNTCQSTYDLLDIGRILDPETGRLICWRCHGEVQTDESAVPSRTTRTAVARFNEQMNTLYSHICALNGIQLAPHLLEPDIAKYLEDDKAAALQLQQQMDFTSGGGGGGARIQLGGVAHSYHNAASINYANGDSVFVDLNADHTKGPVEEAKIIPEWLKDTAIGGETSHNDNILDQATTDEDDPSLTQRRYGPSIEYLKEIECDDNYSDKKPIKIEEPPAKQMKLEEGAVPPDEEVKVKMEVDDEQHPDDVAKFEEEECMIHVAGRTVPLSQVTPKMVEEEMNEREQEEYCTAVQDLFALFFTQQCSVY</sequence>
<dbReference type="SUPFAM" id="SSF55486">
    <property type="entry name" value="Metalloproteases ('zincins'), catalytic domain"/>
    <property type="match status" value="1"/>
</dbReference>
<reference evidence="13 14" key="2">
    <citation type="journal article" date="2011" name="PLoS Genet.">
        <title>Caenorhabditis briggsae recombinant inbred line genotypes reveal inter-strain incompatibility and the evolution of recombination.</title>
        <authorList>
            <person name="Ross J.A."/>
            <person name="Koboldt D.C."/>
            <person name="Staisch J.E."/>
            <person name="Chamberlin H.M."/>
            <person name="Gupta B.P."/>
            <person name="Miller R.D."/>
            <person name="Baird S.E."/>
            <person name="Haag E.S."/>
        </authorList>
    </citation>
    <scope>NUCLEOTIDE SEQUENCE [LARGE SCALE GENOMIC DNA]</scope>
    <source>
        <strain evidence="13 14">AF16</strain>
    </source>
</reference>
<keyword evidence="9" id="KW-0804">Transcription</keyword>
<evidence type="ECO:0000256" key="4">
    <source>
        <dbReference type="ARBA" id="ARBA00022723"/>
    </source>
</evidence>
<accession>A8WMX3</accession>
<dbReference type="RefSeq" id="XP_045091554.1">
    <property type="nucleotide sequence ID" value="XM_045244724.1"/>
</dbReference>
<evidence type="ECO:0000313" key="14">
    <source>
        <dbReference type="Proteomes" id="UP000008549"/>
    </source>
</evidence>
<dbReference type="KEGG" id="cbr:CBG_00366"/>
<dbReference type="Pfam" id="PF02002">
    <property type="entry name" value="TFIIE_alpha"/>
    <property type="match status" value="1"/>
</dbReference>
<dbReference type="AlphaFoldDB" id="A8WMX3"/>
<dbReference type="Pfam" id="PF01432">
    <property type="entry name" value="Peptidase_M3"/>
    <property type="match status" value="1"/>
</dbReference>
<keyword evidence="5 10" id="KW-0378">Hydrolase</keyword>
<evidence type="ECO:0000256" key="8">
    <source>
        <dbReference type="ARBA" id="ARBA00023049"/>
    </source>
</evidence>
<protein>
    <submittedName>
        <fullName evidence="13">Protein CBG00366</fullName>
    </submittedName>
</protein>
<dbReference type="eggNOG" id="KOG2593">
    <property type="taxonomic scope" value="Eukaryota"/>
</dbReference>
<evidence type="ECO:0000256" key="6">
    <source>
        <dbReference type="ARBA" id="ARBA00022833"/>
    </source>
</evidence>
<dbReference type="FunFam" id="1.10.1370.10:FF:000010">
    <property type="entry name" value="Protein CBG00366"/>
    <property type="match status" value="2"/>
</dbReference>
<keyword evidence="8 10" id="KW-0482">Metalloprotease</keyword>
<dbReference type="GO" id="GO:0008237">
    <property type="term" value="F:metallopeptidase activity"/>
    <property type="evidence" value="ECO:0007669"/>
    <property type="project" value="UniProtKB-KW"/>
</dbReference>
<keyword evidence="3 10" id="KW-0645">Protease</keyword>
<feature type="domain" description="HTH TFE/IIEalpha-type" evidence="12">
    <location>
        <begin position="804"/>
        <end position="894"/>
    </location>
</feature>
<gene>
    <name evidence="13 15" type="ORF">CBG00366</name>
    <name evidence="13" type="ORF">CBG_00366</name>
</gene>
<dbReference type="Proteomes" id="UP000008549">
    <property type="component" value="Unassembled WGS sequence"/>
</dbReference>
<dbReference type="InterPro" id="IPR045090">
    <property type="entry name" value="Pept_M3A_M3B"/>
</dbReference>
<reference evidence="13 14" key="1">
    <citation type="journal article" date="2003" name="PLoS Biol.">
        <title>The genome sequence of Caenorhabditis briggsae: a platform for comparative genomics.</title>
        <authorList>
            <person name="Stein L.D."/>
            <person name="Bao Z."/>
            <person name="Blasiar D."/>
            <person name="Blumenthal T."/>
            <person name="Brent M.R."/>
            <person name="Chen N."/>
            <person name="Chinwalla A."/>
            <person name="Clarke L."/>
            <person name="Clee C."/>
            <person name="Coghlan A."/>
            <person name="Coulson A."/>
            <person name="D'Eustachio P."/>
            <person name="Fitch D.H."/>
            <person name="Fulton L.A."/>
            <person name="Fulton R.E."/>
            <person name="Griffiths-Jones S."/>
            <person name="Harris T.W."/>
            <person name="Hillier L.W."/>
            <person name="Kamath R."/>
            <person name="Kuwabara P.E."/>
            <person name="Mardis E.R."/>
            <person name="Marra M.A."/>
            <person name="Miner T.L."/>
            <person name="Minx P."/>
            <person name="Mullikin J.C."/>
            <person name="Plumb R.W."/>
            <person name="Rogers J."/>
            <person name="Schein J.E."/>
            <person name="Sohrmann M."/>
            <person name="Spieth J."/>
            <person name="Stajich J.E."/>
            <person name="Wei C."/>
            <person name="Willey D."/>
            <person name="Wilson R.K."/>
            <person name="Durbin R."/>
            <person name="Waterston R.H."/>
        </authorList>
    </citation>
    <scope>NUCLEOTIDE SEQUENCE [LARGE SCALE GENOMIC DNA]</scope>
    <source>
        <strain evidence="13 14">AF16</strain>
    </source>
</reference>
<evidence type="ECO:0000256" key="7">
    <source>
        <dbReference type="ARBA" id="ARBA00023015"/>
    </source>
</evidence>
<dbReference type="GO" id="GO:0046872">
    <property type="term" value="F:metal ion binding"/>
    <property type="evidence" value="ECO:0007669"/>
    <property type="project" value="UniProtKB-UniRule"/>
</dbReference>
<dbReference type="Gene3D" id="3.40.390.10">
    <property type="entry name" value="Collagenase (Catalytic Domain)"/>
    <property type="match status" value="1"/>
</dbReference>
<dbReference type="InterPro" id="IPR024079">
    <property type="entry name" value="MetalloPept_cat_dom_sf"/>
</dbReference>
<keyword evidence="6 10" id="KW-0862">Zinc</keyword>
<dbReference type="FunFam" id="3.40.390.10:FF:000063">
    <property type="entry name" value="Putative cytosolic oligopeptidase A-like Protein"/>
    <property type="match status" value="1"/>
</dbReference>
<evidence type="ECO:0000313" key="13">
    <source>
        <dbReference type="EMBL" id="CAP21828.2"/>
    </source>
</evidence>
<evidence type="ECO:0000256" key="10">
    <source>
        <dbReference type="RuleBase" id="RU003435"/>
    </source>
</evidence>
<dbReference type="Gene3D" id="3.30.40.10">
    <property type="entry name" value="Zinc/RING finger domain, C3HC4 (zinc finger)"/>
    <property type="match status" value="1"/>
</dbReference>
<dbReference type="Gene3D" id="1.10.1370.10">
    <property type="entry name" value="Neurolysin, domain 3"/>
    <property type="match status" value="1"/>
</dbReference>
<dbReference type="Gene3D" id="6.10.140.1250">
    <property type="match status" value="1"/>
</dbReference>
<dbReference type="STRING" id="6238.A8WMX3"/>
<comment type="cofactor">
    <cofactor evidence="10">
        <name>Zn(2+)</name>
        <dbReference type="ChEBI" id="CHEBI:29105"/>
    </cofactor>
    <text evidence="10">Binds 1 zinc ion.</text>
</comment>
<dbReference type="HOGENOM" id="CLU_268155_0_0_1"/>
<dbReference type="InterPro" id="IPR013083">
    <property type="entry name" value="Znf_RING/FYVE/PHD"/>
</dbReference>
<dbReference type="eggNOG" id="KOG2089">
    <property type="taxonomic scope" value="Eukaryota"/>
</dbReference>
<dbReference type="InterPro" id="IPR021600">
    <property type="entry name" value="TFIIE_asu_C"/>
</dbReference>